<keyword evidence="1" id="KW-1133">Transmembrane helix</keyword>
<feature type="transmembrane region" description="Helical" evidence="1">
    <location>
        <begin position="742"/>
        <end position="760"/>
    </location>
</feature>
<keyword evidence="3" id="KW-1185">Reference proteome</keyword>
<proteinExistence type="predicted"/>
<dbReference type="AlphaFoldDB" id="A0A967AUQ5"/>
<name>A0A967AUQ5_9FLAO</name>
<sequence>MRFKIFFLYVFLFMAGWSYGQKFKYAYYHGEEVPFKNVNQVIRDFKGYTWLATDQGLFRFDGNTFEDFNTTLRSKTIRTFVSWDENNLLFSNDTGIHRIFYANDQPRIASFKTSTDFHYPTGLFKDSQNRLWTGQMNGSILMFSQEEDLGKLFDSVSRVKTPKMFFGEDTFGTIWVLVPGQGLFYLDDTSQKFALFKNVGRSHHFLVADDVIWLVGDRLEKFTVTRSRNVVNRQIFAVDKEFRHIAVNHKGSMFLNTESAIYTFQNDGNNAKLSKVFGANDPHRVEELSFGTINRLHFTKDENASNEVIWVCSDKGLTLMWSSFFQSVSGLGHDNIRAMNSNPEGPILISQGDVSRIRDQGISKGFEKEDNLNGIVGIGSLNDNIWYGSAEGMIFQYRGRQLARTYDLSARGSGIFFISADHSGNLWFCQAASNQPIVGTAKINPKGDVIEYGKEKGFDNRILVIREGGKNELYAAGIGVSSYLYKYDPLSDRFQNKSLPFPFKVSGNFEVHDMAVDRLGIVWLATTDGLLKYDTETIRKVRLGQYTDNEVRSITAMPDNALWLATDTNGLIHLDGEGNYVIFDEDSGTPSKISSYRCMVLYNDSQLWVGTPEGVVYSSRTNPWPYQTKTPIIKEVRVDNSEIEGQNTIQLKESQKVRITMATLTFPSEDVNYRYKIFESGLPREDIDDVAWSDVPTPELVLEELKGGNYRILVQGQKTGGFRWSAPVVVELDVSQRWYRTWWGVFLLVTIGFFFFWFFVRRWLLKRVGSLQASLYHKQKELAEKEAELVEQSSTLKQKKNELKSTGVNIYLLHRLIKQIPEDSSWKTVLPILSKLVELPTGIDVFELAYKQGEVIRFKGYLRGNHEMIKREEAFNERNNLASYVMVTEKPLLIHDFTKEVGDYVSQQDSIGYVSRIYVPFDQKNGGTAVFCIYSKEKNAFSQQISALLGILVRFLSVNANDELK</sequence>
<dbReference type="Gene3D" id="2.60.40.10">
    <property type="entry name" value="Immunoglobulins"/>
    <property type="match status" value="1"/>
</dbReference>
<evidence type="ECO:0008006" key="4">
    <source>
        <dbReference type="Google" id="ProtNLM"/>
    </source>
</evidence>
<dbReference type="InterPro" id="IPR013783">
    <property type="entry name" value="Ig-like_fold"/>
</dbReference>
<gene>
    <name evidence="2" type="ORF">FK220_009270</name>
</gene>
<dbReference type="SUPFAM" id="SSF55781">
    <property type="entry name" value="GAF domain-like"/>
    <property type="match status" value="1"/>
</dbReference>
<reference evidence="2" key="1">
    <citation type="submission" date="2019-07" db="EMBL/GenBank/DDBJ databases">
        <authorList>
            <person name="De-Chao Zhang Q."/>
        </authorList>
    </citation>
    <scope>NUCLEOTIDE SEQUENCE</scope>
    <source>
        <strain evidence="2">TP-CH-4</strain>
    </source>
</reference>
<dbReference type="SUPFAM" id="SSF63829">
    <property type="entry name" value="Calcium-dependent phosphotriesterase"/>
    <property type="match status" value="2"/>
</dbReference>
<keyword evidence="1" id="KW-0812">Transmembrane</keyword>
<keyword evidence="1" id="KW-0472">Membrane</keyword>
<accession>A0A967AUQ5</accession>
<protein>
    <recommendedName>
        <fullName evidence="4">Ligand-binding sensor domain-containing protein</fullName>
    </recommendedName>
</protein>
<dbReference type="Gene3D" id="2.130.10.10">
    <property type="entry name" value="YVTN repeat-like/Quinoprotein amine dehydrogenase"/>
    <property type="match status" value="2"/>
</dbReference>
<comment type="caution">
    <text evidence="2">The sequence shown here is derived from an EMBL/GenBank/DDBJ whole genome shotgun (WGS) entry which is preliminary data.</text>
</comment>
<dbReference type="RefSeq" id="WP_152574031.1">
    <property type="nucleotide sequence ID" value="NZ_VIKU02000002.1"/>
</dbReference>
<dbReference type="InterPro" id="IPR015943">
    <property type="entry name" value="WD40/YVTN_repeat-like_dom_sf"/>
</dbReference>
<evidence type="ECO:0000313" key="2">
    <source>
        <dbReference type="EMBL" id="NHF59530.1"/>
    </source>
</evidence>
<evidence type="ECO:0000256" key="1">
    <source>
        <dbReference type="SAM" id="Phobius"/>
    </source>
</evidence>
<reference evidence="2" key="2">
    <citation type="submission" date="2020-03" db="EMBL/GenBank/DDBJ databases">
        <title>Flavobacteriaceae bacterium strain TP-CH-4, a member of the family Flavobacteriaceae isolated from a deep-sea seamount.</title>
        <authorList>
            <person name="Zhang D.-C."/>
        </authorList>
    </citation>
    <scope>NUCLEOTIDE SEQUENCE</scope>
    <source>
        <strain evidence="2">TP-CH-4</strain>
    </source>
</reference>
<organism evidence="2 3">
    <name type="scientific">Pelagihabitans pacificus</name>
    <dbReference type="NCBI Taxonomy" id="2696054"/>
    <lineage>
        <taxon>Bacteria</taxon>
        <taxon>Pseudomonadati</taxon>
        <taxon>Bacteroidota</taxon>
        <taxon>Flavobacteriia</taxon>
        <taxon>Flavobacteriales</taxon>
        <taxon>Flavobacteriaceae</taxon>
        <taxon>Pelagihabitans</taxon>
    </lineage>
</organism>
<dbReference type="Proteomes" id="UP000707206">
    <property type="component" value="Unassembled WGS sequence"/>
</dbReference>
<evidence type="ECO:0000313" key="3">
    <source>
        <dbReference type="Proteomes" id="UP000707206"/>
    </source>
</evidence>
<dbReference type="EMBL" id="VIKU02000002">
    <property type="protein sequence ID" value="NHF59530.1"/>
    <property type="molecule type" value="Genomic_DNA"/>
</dbReference>